<accession>A0ABW0UQR4</accession>
<evidence type="ECO:0000313" key="2">
    <source>
        <dbReference type="Proteomes" id="UP001596154"/>
    </source>
</evidence>
<sequence length="119" mass="13210">MQPVFTRGHCPACGWASLFVGEGGYLTCSRLECPQPDAAHRVLADRDTEHIVKFDDEGFTVRHPLRERLDDALLQCDLHRHCASLPGPPDAPGRYRAVARGGAWLFQRLDLQEATDADA</sequence>
<evidence type="ECO:0000313" key="1">
    <source>
        <dbReference type="EMBL" id="MFC5635878.1"/>
    </source>
</evidence>
<reference evidence="2" key="1">
    <citation type="journal article" date="2019" name="Int. J. Syst. Evol. Microbiol.">
        <title>The Global Catalogue of Microorganisms (GCM) 10K type strain sequencing project: providing services to taxonomists for standard genome sequencing and annotation.</title>
        <authorList>
            <consortium name="The Broad Institute Genomics Platform"/>
            <consortium name="The Broad Institute Genome Sequencing Center for Infectious Disease"/>
            <person name="Wu L."/>
            <person name="Ma J."/>
        </authorList>
    </citation>
    <scope>NUCLEOTIDE SEQUENCE [LARGE SCALE GENOMIC DNA]</scope>
    <source>
        <strain evidence="2">CGMCC 4.7248</strain>
    </source>
</reference>
<dbReference type="RefSeq" id="WP_381022832.1">
    <property type="nucleotide sequence ID" value="NZ_JBHSNY010000006.1"/>
</dbReference>
<organism evidence="1 2">
    <name type="scientific">Streptomyces bullii</name>
    <dbReference type="NCBI Taxonomy" id="349910"/>
    <lineage>
        <taxon>Bacteria</taxon>
        <taxon>Bacillati</taxon>
        <taxon>Actinomycetota</taxon>
        <taxon>Actinomycetes</taxon>
        <taxon>Kitasatosporales</taxon>
        <taxon>Streptomycetaceae</taxon>
        <taxon>Streptomyces</taxon>
    </lineage>
</organism>
<dbReference type="Proteomes" id="UP001596154">
    <property type="component" value="Unassembled WGS sequence"/>
</dbReference>
<comment type="caution">
    <text evidence="1">The sequence shown here is derived from an EMBL/GenBank/DDBJ whole genome shotgun (WGS) entry which is preliminary data.</text>
</comment>
<dbReference type="Pfam" id="PF19563">
    <property type="entry name" value="DUF6085"/>
    <property type="match status" value="1"/>
</dbReference>
<dbReference type="EMBL" id="JBHSNY010000006">
    <property type="protein sequence ID" value="MFC5635878.1"/>
    <property type="molecule type" value="Genomic_DNA"/>
</dbReference>
<gene>
    <name evidence="1" type="ORF">ACFPZJ_19185</name>
</gene>
<proteinExistence type="predicted"/>
<protein>
    <submittedName>
        <fullName evidence="1">DUF6085 family protein</fullName>
    </submittedName>
</protein>
<name>A0ABW0UQR4_9ACTN</name>
<keyword evidence="2" id="KW-1185">Reference proteome</keyword>
<dbReference type="InterPro" id="IPR045731">
    <property type="entry name" value="DUF6085"/>
</dbReference>